<dbReference type="HOGENOM" id="CLU_087839_1_0_6"/>
<gene>
    <name evidence="8" type="ordered locus">Hneap_0810</name>
</gene>
<dbReference type="InterPro" id="IPR051815">
    <property type="entry name" value="Molybdate_resp_trans_reg"/>
</dbReference>
<dbReference type="Pfam" id="PF03459">
    <property type="entry name" value="TOBE"/>
    <property type="match status" value="2"/>
</dbReference>
<evidence type="ECO:0000256" key="4">
    <source>
        <dbReference type="ARBA" id="ARBA00022737"/>
    </source>
</evidence>
<dbReference type="eggNOG" id="COG3585">
    <property type="taxonomic scope" value="Bacteria"/>
</dbReference>
<dbReference type="GO" id="GO:0015689">
    <property type="term" value="P:molybdate ion transport"/>
    <property type="evidence" value="ECO:0007669"/>
    <property type="project" value="UniProtKB-UniRule"/>
</dbReference>
<dbReference type="GO" id="GO:0030151">
    <property type="term" value="F:molybdenum ion binding"/>
    <property type="evidence" value="ECO:0007669"/>
    <property type="project" value="UniProtKB-UniRule"/>
</dbReference>
<dbReference type="InterPro" id="IPR005116">
    <property type="entry name" value="Transp-assoc_OB_typ1"/>
</dbReference>
<dbReference type="InterPro" id="IPR036388">
    <property type="entry name" value="WH-like_DNA-bd_sf"/>
</dbReference>
<protein>
    <submittedName>
        <fullName evidence="8">Transcriptional regulator, ModE family</fullName>
    </submittedName>
</protein>
<dbReference type="Gene3D" id="1.10.10.10">
    <property type="entry name" value="Winged helix-like DNA-binding domain superfamily/Winged helix DNA-binding domain"/>
    <property type="match status" value="1"/>
</dbReference>
<evidence type="ECO:0000256" key="2">
    <source>
        <dbReference type="ARBA" id="ARBA00022448"/>
    </source>
</evidence>
<dbReference type="EMBL" id="CP001801">
    <property type="protein sequence ID" value="ACX95659.1"/>
    <property type="molecule type" value="Genomic_DNA"/>
</dbReference>
<sequence length="267" mass="28201">MSIYSERDLGEFVLPLALKFGEHEISNRRMKLLEAVHQTGSISGAAKAIGMTYKAAWDAIDAINNRAAKPVVVSQHGGAGGGGAVLSEYGEELIAAFGKLEAMQQELTKLFERHQIEHLTHDLRSVLMKTSARNTFSGTIKSLTKGAVNSEVVLGLQGDDEITAIITNASVENMELAVGKPAFAMIKASFIIVSPERMSSSARNQLCGVVERVTDGSVNAEVVIKLAGGNLVTAIITEGSTQSLGLKAGDKACAIIKASHVIIGVDN</sequence>
<dbReference type="Gene3D" id="2.40.50.100">
    <property type="match status" value="2"/>
</dbReference>
<proteinExistence type="inferred from homology"/>
<organism evidence="8 9">
    <name type="scientific">Halothiobacillus neapolitanus (strain ATCC 23641 / DSM 15147 / CIP 104769 / NCIMB 8539 / c2)</name>
    <name type="common">Thiobacillus neapolitanus</name>
    <dbReference type="NCBI Taxonomy" id="555778"/>
    <lineage>
        <taxon>Bacteria</taxon>
        <taxon>Pseudomonadati</taxon>
        <taxon>Pseudomonadota</taxon>
        <taxon>Gammaproteobacteria</taxon>
        <taxon>Chromatiales</taxon>
        <taxon>Halothiobacillaceae</taxon>
        <taxon>Halothiobacillus</taxon>
    </lineage>
</organism>
<reference evidence="8 9" key="1">
    <citation type="submission" date="2009-10" db="EMBL/GenBank/DDBJ databases">
        <title>Complete sequence of Halothiobacillus neapolitanus c2.</title>
        <authorList>
            <consortium name="US DOE Joint Genome Institute"/>
            <person name="Lucas S."/>
            <person name="Copeland A."/>
            <person name="Lapidus A."/>
            <person name="Glavina del Rio T."/>
            <person name="Tice H."/>
            <person name="Bruce D."/>
            <person name="Goodwin L."/>
            <person name="Pitluck S."/>
            <person name="Davenport K."/>
            <person name="Brettin T."/>
            <person name="Detter J.C."/>
            <person name="Han C."/>
            <person name="Tapia R."/>
            <person name="Larimer F."/>
            <person name="Land M."/>
            <person name="Hauser L."/>
            <person name="Kyrpides N."/>
            <person name="Mikhailova N."/>
            <person name="Kerfeld C."/>
            <person name="Cannon G."/>
            <person name="Heinhort S."/>
        </authorList>
    </citation>
    <scope>NUCLEOTIDE SEQUENCE [LARGE SCALE GENOMIC DNA]</scope>
    <source>
        <strain evidence="9">ATCC 23641 / c2</strain>
    </source>
</reference>
<feature type="domain" description="Mop" evidence="7">
    <location>
        <begin position="199"/>
        <end position="265"/>
    </location>
</feature>
<dbReference type="InterPro" id="IPR004606">
    <property type="entry name" value="Mop_domain"/>
</dbReference>
<dbReference type="InterPro" id="IPR016462">
    <property type="entry name" value="ModE"/>
</dbReference>
<dbReference type="InterPro" id="IPR000847">
    <property type="entry name" value="LysR_HTH_N"/>
</dbReference>
<keyword evidence="9" id="KW-1185">Reference proteome</keyword>
<accession>D0KYY6</accession>
<dbReference type="PANTHER" id="PTHR30432:SF1">
    <property type="entry name" value="DNA-BINDING TRANSCRIPTIONAL DUAL REGULATOR MODE"/>
    <property type="match status" value="1"/>
</dbReference>
<dbReference type="eggNOG" id="COG2005">
    <property type="taxonomic scope" value="Bacteria"/>
</dbReference>
<evidence type="ECO:0000259" key="7">
    <source>
        <dbReference type="PROSITE" id="PS51866"/>
    </source>
</evidence>
<dbReference type="SUPFAM" id="SSF46785">
    <property type="entry name" value="Winged helix' DNA-binding domain"/>
    <property type="match status" value="1"/>
</dbReference>
<keyword evidence="4" id="KW-0677">Repeat</keyword>
<evidence type="ECO:0000256" key="6">
    <source>
        <dbReference type="PIRSR" id="PIRSR005763-1"/>
    </source>
</evidence>
<dbReference type="RefSeq" id="WP_012823695.1">
    <property type="nucleotide sequence ID" value="NC_013422.1"/>
</dbReference>
<dbReference type="PANTHER" id="PTHR30432">
    <property type="entry name" value="TRANSCRIPTIONAL REGULATOR MODE"/>
    <property type="match status" value="1"/>
</dbReference>
<dbReference type="Proteomes" id="UP000009102">
    <property type="component" value="Chromosome"/>
</dbReference>
<keyword evidence="3 5" id="KW-0500">Molybdenum</keyword>
<feature type="domain" description="Mop" evidence="7">
    <location>
        <begin position="129"/>
        <end position="195"/>
    </location>
</feature>
<dbReference type="PIRSF" id="PIRSF005763">
    <property type="entry name" value="Txn_reg_ModE"/>
    <property type="match status" value="1"/>
</dbReference>
<dbReference type="PROSITE" id="PS51866">
    <property type="entry name" value="MOP"/>
    <property type="match status" value="2"/>
</dbReference>
<dbReference type="AlphaFoldDB" id="D0KYY6"/>
<dbReference type="NCBIfam" id="TIGR00638">
    <property type="entry name" value="Mop"/>
    <property type="match status" value="2"/>
</dbReference>
<feature type="region of interest" description="Required for dimer formation and molybdate binding" evidence="6">
    <location>
        <begin position="130"/>
        <end position="138"/>
    </location>
</feature>
<evidence type="ECO:0000256" key="1">
    <source>
        <dbReference type="ARBA" id="ARBA00008110"/>
    </source>
</evidence>
<name>D0KYY6_HALNC</name>
<dbReference type="STRING" id="555778.Hneap_0810"/>
<dbReference type="InterPro" id="IPR008995">
    <property type="entry name" value="Mo/tungstate-bd_C_term_dom"/>
</dbReference>
<evidence type="ECO:0000256" key="3">
    <source>
        <dbReference type="ARBA" id="ARBA00022505"/>
    </source>
</evidence>
<keyword evidence="2 5" id="KW-0813">Transport</keyword>
<evidence type="ECO:0000256" key="5">
    <source>
        <dbReference type="PIRNR" id="PIRNR005763"/>
    </source>
</evidence>
<comment type="similarity">
    <text evidence="1 5">Belongs to the ModE family.</text>
</comment>
<dbReference type="InterPro" id="IPR036390">
    <property type="entry name" value="WH_DNA-bd_sf"/>
</dbReference>
<dbReference type="SUPFAM" id="SSF50331">
    <property type="entry name" value="MOP-like"/>
    <property type="match status" value="2"/>
</dbReference>
<dbReference type="KEGG" id="hna:Hneap_0810"/>
<evidence type="ECO:0000313" key="8">
    <source>
        <dbReference type="EMBL" id="ACX95659.1"/>
    </source>
</evidence>
<dbReference type="OrthoDB" id="9800709at2"/>
<dbReference type="Pfam" id="PF00126">
    <property type="entry name" value="HTH_1"/>
    <property type="match status" value="1"/>
</dbReference>
<evidence type="ECO:0000313" key="9">
    <source>
        <dbReference type="Proteomes" id="UP000009102"/>
    </source>
</evidence>
<dbReference type="GO" id="GO:0003700">
    <property type="term" value="F:DNA-binding transcription factor activity"/>
    <property type="evidence" value="ECO:0007669"/>
    <property type="project" value="InterPro"/>
</dbReference>